<dbReference type="AlphaFoldDB" id="A0A0C2IUA8"/>
<dbReference type="Proteomes" id="UP000031668">
    <property type="component" value="Unassembled WGS sequence"/>
</dbReference>
<dbReference type="EMBL" id="JWZT01005622">
    <property type="protein sequence ID" value="KII60432.1"/>
    <property type="molecule type" value="Genomic_DNA"/>
</dbReference>
<name>A0A0C2IUA8_THEKT</name>
<proteinExistence type="predicted"/>
<protein>
    <submittedName>
        <fullName evidence="1">Uncharacterized protein</fullName>
    </submittedName>
</protein>
<reference evidence="1 2" key="1">
    <citation type="journal article" date="2014" name="Genome Biol. Evol.">
        <title>The genome of the myxosporean Thelohanellus kitauei shows adaptations to nutrient acquisition within its fish host.</title>
        <authorList>
            <person name="Yang Y."/>
            <person name="Xiong J."/>
            <person name="Zhou Z."/>
            <person name="Huo F."/>
            <person name="Miao W."/>
            <person name="Ran C."/>
            <person name="Liu Y."/>
            <person name="Zhang J."/>
            <person name="Feng J."/>
            <person name="Wang M."/>
            <person name="Wang M."/>
            <person name="Wang L."/>
            <person name="Yao B."/>
        </authorList>
    </citation>
    <scope>NUCLEOTIDE SEQUENCE [LARGE SCALE GENOMIC DNA]</scope>
    <source>
        <strain evidence="1">Wuqing</strain>
    </source>
</reference>
<comment type="caution">
    <text evidence="1">The sequence shown here is derived from an EMBL/GenBank/DDBJ whole genome shotgun (WGS) entry which is preliminary data.</text>
</comment>
<evidence type="ECO:0000313" key="1">
    <source>
        <dbReference type="EMBL" id="KII60432.1"/>
    </source>
</evidence>
<accession>A0A0C2IUA8</accession>
<organism evidence="1 2">
    <name type="scientific">Thelohanellus kitauei</name>
    <name type="common">Myxosporean</name>
    <dbReference type="NCBI Taxonomy" id="669202"/>
    <lineage>
        <taxon>Eukaryota</taxon>
        <taxon>Metazoa</taxon>
        <taxon>Cnidaria</taxon>
        <taxon>Myxozoa</taxon>
        <taxon>Myxosporea</taxon>
        <taxon>Bivalvulida</taxon>
        <taxon>Platysporina</taxon>
        <taxon>Myxobolidae</taxon>
        <taxon>Thelohanellus</taxon>
    </lineage>
</organism>
<sequence>MIVFPAEYWLISTMKGKCENASTKISQICPLDGPRKSTWTGEIEVSAFGQGVNSFLASFEFLPHILQGFIVDSISLCIPGQTQYLRANFLALTIPQWPRWIILKMLSLRMEGINPFGNPEFTTKNIVLYEQIVTNFIVPGVRRVFFSRFGDQFLMNCLTCDRKLSDIVSLNSLEI</sequence>
<gene>
    <name evidence="1" type="ORF">RF11_09067</name>
</gene>
<evidence type="ECO:0000313" key="2">
    <source>
        <dbReference type="Proteomes" id="UP000031668"/>
    </source>
</evidence>
<keyword evidence="2" id="KW-1185">Reference proteome</keyword>